<keyword evidence="9 11" id="KW-0472">Membrane</keyword>
<feature type="domain" description="ABC transmembrane type-1" evidence="13">
    <location>
        <begin position="273"/>
        <end position="550"/>
    </location>
</feature>
<name>T5AB83_OPHSC</name>
<dbReference type="InterPro" id="IPR036640">
    <property type="entry name" value="ABC1_TM_sf"/>
</dbReference>
<evidence type="ECO:0000259" key="13">
    <source>
        <dbReference type="PROSITE" id="PS50929"/>
    </source>
</evidence>
<dbReference type="GO" id="GO:0140359">
    <property type="term" value="F:ABC-type transporter activity"/>
    <property type="evidence" value="ECO:0007669"/>
    <property type="project" value="InterPro"/>
</dbReference>
<feature type="transmembrane region" description="Helical" evidence="11">
    <location>
        <begin position="404"/>
        <end position="423"/>
    </location>
</feature>
<evidence type="ECO:0000313" key="14">
    <source>
        <dbReference type="EMBL" id="EQL02705.1"/>
    </source>
</evidence>
<evidence type="ECO:0000256" key="9">
    <source>
        <dbReference type="ARBA" id="ARBA00023136"/>
    </source>
</evidence>
<dbReference type="Pfam" id="PF24357">
    <property type="entry name" value="TMD0_ABC"/>
    <property type="match status" value="1"/>
</dbReference>
<dbReference type="InterPro" id="IPR003439">
    <property type="entry name" value="ABC_transporter-like_ATP-bd"/>
</dbReference>
<dbReference type="Proteomes" id="UP000019374">
    <property type="component" value="Unassembled WGS sequence"/>
</dbReference>
<keyword evidence="6" id="KW-0547">Nucleotide-binding</keyword>
<feature type="transmembrane region" description="Helical" evidence="11">
    <location>
        <begin position="485"/>
        <end position="510"/>
    </location>
</feature>
<organism evidence="14 15">
    <name type="scientific">Ophiocordyceps sinensis (strain Co18 / CGMCC 3.14243)</name>
    <name type="common">Yarsagumba caterpillar fungus</name>
    <name type="synonym">Hirsutella sinensis</name>
    <dbReference type="NCBI Taxonomy" id="911162"/>
    <lineage>
        <taxon>Eukaryota</taxon>
        <taxon>Fungi</taxon>
        <taxon>Dikarya</taxon>
        <taxon>Ascomycota</taxon>
        <taxon>Pezizomycotina</taxon>
        <taxon>Sordariomycetes</taxon>
        <taxon>Hypocreomycetidae</taxon>
        <taxon>Hypocreales</taxon>
        <taxon>Ophiocordycipitaceae</taxon>
        <taxon>Ophiocordyceps</taxon>
    </lineage>
</organism>
<feature type="domain" description="ABC transporter" evidence="12">
    <location>
        <begin position="613"/>
        <end position="841"/>
    </location>
</feature>
<dbReference type="SUPFAM" id="SSF90123">
    <property type="entry name" value="ABC transporter transmembrane region"/>
    <property type="match status" value="2"/>
</dbReference>
<dbReference type="InterPro" id="IPR056227">
    <property type="entry name" value="TMD0_ABC"/>
</dbReference>
<dbReference type="SMART" id="SM00382">
    <property type="entry name" value="AAA"/>
    <property type="match status" value="2"/>
</dbReference>
<dbReference type="InterPro" id="IPR003593">
    <property type="entry name" value="AAA+_ATPase"/>
</dbReference>
<dbReference type="GO" id="GO:0005886">
    <property type="term" value="C:plasma membrane"/>
    <property type="evidence" value="ECO:0007669"/>
    <property type="project" value="UniProtKB-SubCell"/>
</dbReference>
<protein>
    <submittedName>
        <fullName evidence="14">ABC transporter</fullName>
    </submittedName>
</protein>
<dbReference type="FunFam" id="3.40.50.300:FF:002145">
    <property type="entry name" value="ABC transporter (MsbA subfamily)"/>
    <property type="match status" value="1"/>
</dbReference>
<feature type="transmembrane region" description="Helical" evidence="11">
    <location>
        <begin position="926"/>
        <end position="948"/>
    </location>
</feature>
<dbReference type="SUPFAM" id="SSF52540">
    <property type="entry name" value="P-loop containing nucleoside triphosphate hydrolases"/>
    <property type="match status" value="2"/>
</dbReference>
<dbReference type="Pfam" id="PF00005">
    <property type="entry name" value="ABC_tran"/>
    <property type="match status" value="2"/>
</dbReference>
<feature type="domain" description="ABC transmembrane type-1" evidence="13">
    <location>
        <begin position="895"/>
        <end position="1168"/>
    </location>
</feature>
<dbReference type="FunFam" id="1.20.1560.10:FF:000066">
    <property type="entry name" value="ABC multidrug transporter (Eurofung)"/>
    <property type="match status" value="1"/>
</dbReference>
<dbReference type="PROSITE" id="PS50893">
    <property type="entry name" value="ABC_TRANSPORTER_2"/>
    <property type="match status" value="2"/>
</dbReference>
<evidence type="ECO:0000256" key="8">
    <source>
        <dbReference type="ARBA" id="ARBA00022989"/>
    </source>
</evidence>
<dbReference type="Gene3D" id="3.40.50.300">
    <property type="entry name" value="P-loop containing nucleotide triphosphate hydrolases"/>
    <property type="match status" value="2"/>
</dbReference>
<keyword evidence="8 11" id="KW-1133">Transmembrane helix</keyword>
<dbReference type="InterPro" id="IPR044726">
    <property type="entry name" value="ABCC_6TM_D2"/>
</dbReference>
<evidence type="ECO:0000256" key="11">
    <source>
        <dbReference type="SAM" id="Phobius"/>
    </source>
</evidence>
<evidence type="ECO:0000256" key="2">
    <source>
        <dbReference type="ARBA" id="ARBA00009726"/>
    </source>
</evidence>
<comment type="subcellular location">
    <subcellularLocation>
        <location evidence="1">Cell membrane</location>
        <topology evidence="1">Multi-pass membrane protein</topology>
    </subcellularLocation>
</comment>
<reference evidence="14 15" key="1">
    <citation type="journal article" date="2013" name="Chin. Sci. Bull.">
        <title>Genome survey uncovers the secrets of sex and lifestyle in caterpillar fungus.</title>
        <authorList>
            <person name="Hu X."/>
            <person name="Zhang Y."/>
            <person name="Xiao G."/>
            <person name="Zheng P."/>
            <person name="Xia Y."/>
            <person name="Zhang X."/>
            <person name="St Leger R.J."/>
            <person name="Liu X."/>
            <person name="Wang C."/>
        </authorList>
    </citation>
    <scope>NUCLEOTIDE SEQUENCE [LARGE SCALE GENOMIC DNA]</scope>
    <source>
        <strain evidence="15">Co18 / CGMCC 3.14243</strain>
        <tissue evidence="14">Fruit-body</tissue>
    </source>
</reference>
<dbReference type="GO" id="GO:0016887">
    <property type="term" value="F:ATP hydrolysis activity"/>
    <property type="evidence" value="ECO:0007669"/>
    <property type="project" value="InterPro"/>
</dbReference>
<feature type="domain" description="ABC transporter" evidence="12">
    <location>
        <begin position="1205"/>
        <end position="1404"/>
    </location>
</feature>
<evidence type="ECO:0000256" key="5">
    <source>
        <dbReference type="ARBA" id="ARBA00022692"/>
    </source>
</evidence>
<accession>T5AB83</accession>
<dbReference type="PROSITE" id="PS00211">
    <property type="entry name" value="ABC_TRANSPORTER_1"/>
    <property type="match status" value="2"/>
</dbReference>
<dbReference type="Gene3D" id="1.20.1560.10">
    <property type="entry name" value="ABC transporter type 1, transmembrane domain"/>
    <property type="match status" value="2"/>
</dbReference>
<keyword evidence="4" id="KW-1003">Cell membrane</keyword>
<dbReference type="CDD" id="cd03250">
    <property type="entry name" value="ABCC_MRP_domain1"/>
    <property type="match status" value="1"/>
</dbReference>
<feature type="transmembrane region" description="Helical" evidence="11">
    <location>
        <begin position="96"/>
        <end position="115"/>
    </location>
</feature>
<dbReference type="EMBL" id="KE652278">
    <property type="protein sequence ID" value="EQL02705.1"/>
    <property type="molecule type" value="Genomic_DNA"/>
</dbReference>
<dbReference type="HOGENOM" id="CLU_000604_27_5_1"/>
<feature type="transmembrane region" description="Helical" evidence="11">
    <location>
        <begin position="1112"/>
        <end position="1135"/>
    </location>
</feature>
<comment type="similarity">
    <text evidence="2">Belongs to the ABC transporter superfamily. ABCC family. Conjugate transporter (TC 3.A.1.208) subfamily.</text>
</comment>
<feature type="transmembrane region" description="Helical" evidence="11">
    <location>
        <begin position="1028"/>
        <end position="1048"/>
    </location>
</feature>
<sequence>MKPCNDDSFGPVAKGCYRDFDFTILFENTILSILPSLMVILAASTRIWHLHRQQRLVAAGKLQVVKLLALAIYTALQAALVSFWSTHQKLRSWSSMTAAGLALVTAVLFCLLSYLEHGRNIRPSSILLLYCTFSTLLDAVRARTVWLVYPASTLAALAIASVVAKTAVLVLESHEKSNSIMAPKGTYGPESISSVLNRSIFFWLNRVVWNGARTALLPGNVDELPPEMTSASLGSPFLDAWAESRQKRQSFACMRALFATLKWPILKTLLPRFLLLAFTVCQPVLLHDLIENLGQASTPGTEAVGKGLVGAYALVYIGIAVATGAYWYHHYRVLTMIRACLVSAVGWQTLRIDVHAMSDPKAPVTLMSTDVERILFGLRSFHEFWATVVQVGILTYLLHRQLGVALVVPVVVTVFSSMASVWVSRSSHARQSKWMQAAQYRIGATSNMLSSIKAIKMRALVVCVSSIVRDLRLEELMYAARFRILLVWTAGLGYMPQFISPLLTFLVFVLSSRATHQLFDASRAFTSLSLLLLIAQSLSQTLLDLPSFLAAFASSARIDEFLSVKHQTDFRDFDMMSDTKAVPADMDYPSMSEGVVGEKAPGELPLAGHGAMIQISQGSCGWGHGHVLEDISLSIPRGQLTLIVGPVACGKSTLCHALLGETPTWKGKLCVSADSKKMGFCSQTPYLANGTIRENIVGYSSFSRPWYDAVISACALSHDIAQMPSRDKTVVGSDGINLSGGQRQKVALARALYARSSILVLDDILSGLDSEGSNHIFWHVMGPEGIARRQNITVVFATHATQFLPFSDHIVALSSSGKVAQQGDYPSLCSQEAFSTHLTGRSVNNIRAQQGGEAAARSEKVSKLDTDESARNRTTSDLAVYRYYAEAVGARATCLLILLVVLYAAAYNMPSYWLNVWVNAANPGDLVYWGVYAAFQIIALLLLFAAAYHTFIRVITRAGSFLHASLLKSMMEAPLSFFSSTDNGITINRFSQDLQFVDNELPLALLTLLLTIFLSFGQAALIVVSSPWVGLAFIFLIPVFYAVQNFYLRTSRQLRLLELEAKSPLYTSFLETLNGLSTLRSFGWASEALEANRRLLDSSQKPLYLLYMIQRWLTFVLDMMVACVAIIVVALAVALKSSGGLAGVALTQVMSLSMMLTTIVMQWTVVETSIGSVGRIKTFVENTPSEIKSNEVFEPPLAWPRAGRICLNNVSAFYETNPDSLVLRTVSLSVEGGQKIGICGRSGSGKSSLLLLLSRMLEMEEGSVVIDGVDLGTVPRNMVRARLNIVPQEPVFIPGTVRFNLDPRHESSDSEVVEALRRVHLLDILEAKGGLMAQLDPGFLSHGQRQLFCLAVAILRKASIVLLDEVTSNVDRATDDLMQTIIRKQFRDCTCLIVVWEMWMGNDG</sequence>
<evidence type="ECO:0000256" key="3">
    <source>
        <dbReference type="ARBA" id="ARBA00022448"/>
    </source>
</evidence>
<dbReference type="FunFam" id="1.20.1560.10:FF:000055">
    <property type="entry name" value="ABC multidrug transporter (Eurofung)"/>
    <property type="match status" value="1"/>
</dbReference>
<evidence type="ECO:0000256" key="6">
    <source>
        <dbReference type="ARBA" id="ARBA00022741"/>
    </source>
</evidence>
<keyword evidence="5 11" id="KW-0812">Transmembrane</keyword>
<feature type="transmembrane region" description="Helical" evidence="11">
    <location>
        <begin position="883"/>
        <end position="906"/>
    </location>
</feature>
<keyword evidence="3" id="KW-0813">Transport</keyword>
<dbReference type="InterPro" id="IPR027417">
    <property type="entry name" value="P-loop_NTPase"/>
</dbReference>
<dbReference type="PROSITE" id="PS50929">
    <property type="entry name" value="ABC_TM1F"/>
    <property type="match status" value="2"/>
</dbReference>
<dbReference type="GO" id="GO:0005524">
    <property type="term" value="F:ATP binding"/>
    <property type="evidence" value="ECO:0007669"/>
    <property type="project" value="UniProtKB-KW"/>
</dbReference>
<keyword evidence="7" id="KW-0067">ATP-binding</keyword>
<evidence type="ECO:0000256" key="7">
    <source>
        <dbReference type="ARBA" id="ARBA00022840"/>
    </source>
</evidence>
<dbReference type="PANTHER" id="PTHR24223:SF399">
    <property type="entry name" value="ABC TRANSPORTER ATNG"/>
    <property type="match status" value="1"/>
</dbReference>
<evidence type="ECO:0000256" key="10">
    <source>
        <dbReference type="ARBA" id="ARBA00023180"/>
    </source>
</evidence>
<evidence type="ECO:0000259" key="12">
    <source>
        <dbReference type="PROSITE" id="PS50893"/>
    </source>
</evidence>
<evidence type="ECO:0000313" key="15">
    <source>
        <dbReference type="Proteomes" id="UP000019374"/>
    </source>
</evidence>
<dbReference type="Pfam" id="PF00664">
    <property type="entry name" value="ABC_membrane"/>
    <property type="match status" value="1"/>
</dbReference>
<gene>
    <name evidence="14" type="ORF">OCS_01581</name>
</gene>
<evidence type="ECO:0000256" key="1">
    <source>
        <dbReference type="ARBA" id="ARBA00004651"/>
    </source>
</evidence>
<feature type="transmembrane region" description="Helical" evidence="11">
    <location>
        <begin position="20"/>
        <end position="43"/>
    </location>
</feature>
<dbReference type="CDD" id="cd18580">
    <property type="entry name" value="ABC_6TM_ABCC_D2"/>
    <property type="match status" value="1"/>
</dbReference>
<dbReference type="InterPro" id="IPR050173">
    <property type="entry name" value="ABC_transporter_C-like"/>
</dbReference>
<feature type="transmembrane region" description="Helical" evidence="11">
    <location>
        <begin position="1001"/>
        <end position="1022"/>
    </location>
</feature>
<feature type="transmembrane region" description="Helical" evidence="11">
    <location>
        <begin position="64"/>
        <end position="84"/>
    </location>
</feature>
<evidence type="ECO:0000256" key="4">
    <source>
        <dbReference type="ARBA" id="ARBA00022475"/>
    </source>
</evidence>
<dbReference type="InterPro" id="IPR017871">
    <property type="entry name" value="ABC_transporter-like_CS"/>
</dbReference>
<feature type="transmembrane region" description="Helical" evidence="11">
    <location>
        <begin position="1141"/>
        <end position="1166"/>
    </location>
</feature>
<dbReference type="InterPro" id="IPR011527">
    <property type="entry name" value="ABC1_TM_dom"/>
</dbReference>
<keyword evidence="10" id="KW-0325">Glycoprotein</keyword>
<dbReference type="PANTHER" id="PTHR24223">
    <property type="entry name" value="ATP-BINDING CASSETTE SUB-FAMILY C"/>
    <property type="match status" value="1"/>
</dbReference>
<proteinExistence type="inferred from homology"/>
<feature type="transmembrane region" description="Helical" evidence="11">
    <location>
        <begin position="307"/>
        <end position="328"/>
    </location>
</feature>
<dbReference type="eggNOG" id="KOG0054">
    <property type="taxonomic scope" value="Eukaryota"/>
</dbReference>